<reference evidence="13 14" key="1">
    <citation type="journal article" date="2018" name="Genome Biol. Evol.">
        <title>Multiple Roots of Fruiting Body Formation in Amoebozoa.</title>
        <authorList>
            <person name="Hillmann F."/>
            <person name="Forbes G."/>
            <person name="Novohradska S."/>
            <person name="Ferling I."/>
            <person name="Riege K."/>
            <person name="Groth M."/>
            <person name="Westermann M."/>
            <person name="Marz M."/>
            <person name="Spaller T."/>
            <person name="Winckler T."/>
            <person name="Schaap P."/>
            <person name="Glockner G."/>
        </authorList>
    </citation>
    <scope>NUCLEOTIDE SEQUENCE [LARGE SCALE GENOMIC DNA]</scope>
    <source>
        <strain evidence="13 14">Jena</strain>
    </source>
</reference>
<keyword evidence="6" id="KW-0271">Exosome</keyword>
<dbReference type="Proteomes" id="UP000241769">
    <property type="component" value="Unassembled WGS sequence"/>
</dbReference>
<evidence type="ECO:0000256" key="5">
    <source>
        <dbReference type="ARBA" id="ARBA00022552"/>
    </source>
</evidence>
<comment type="subcellular location">
    <subcellularLocation>
        <location evidence="1">Cytoplasm</location>
    </subcellularLocation>
    <subcellularLocation>
        <location evidence="2">Nucleus</location>
        <location evidence="2">Nucleolus</location>
    </subcellularLocation>
</comment>
<dbReference type="InterPro" id="IPR004088">
    <property type="entry name" value="KH_dom_type_1"/>
</dbReference>
<dbReference type="InterPro" id="IPR012340">
    <property type="entry name" value="NA-bd_OB-fold"/>
</dbReference>
<keyword evidence="8" id="KW-0539">Nucleus</keyword>
<organism evidence="13 14">
    <name type="scientific">Planoprotostelium fungivorum</name>
    <dbReference type="NCBI Taxonomy" id="1890364"/>
    <lineage>
        <taxon>Eukaryota</taxon>
        <taxon>Amoebozoa</taxon>
        <taxon>Evosea</taxon>
        <taxon>Variosea</taxon>
        <taxon>Cavosteliida</taxon>
        <taxon>Cavosteliaceae</taxon>
        <taxon>Planoprotostelium</taxon>
    </lineage>
</organism>
<dbReference type="GO" id="GO:0000177">
    <property type="term" value="C:cytoplasmic exosome (RNase complex)"/>
    <property type="evidence" value="ECO:0007669"/>
    <property type="project" value="TreeGrafter"/>
</dbReference>
<accession>A0A2P6NQB5</accession>
<comment type="similarity">
    <text evidence="3">Belongs to the RRP40 family.</text>
</comment>
<dbReference type="FunFam" id="3.30.1370.10:FF:000038">
    <property type="entry name" value="exosome complex component RRP40"/>
    <property type="match status" value="1"/>
</dbReference>
<evidence type="ECO:0000259" key="11">
    <source>
        <dbReference type="Pfam" id="PF15985"/>
    </source>
</evidence>
<dbReference type="GO" id="GO:0034475">
    <property type="term" value="P:U4 snRNA 3'-end processing"/>
    <property type="evidence" value="ECO:0007669"/>
    <property type="project" value="TreeGrafter"/>
</dbReference>
<dbReference type="Gene3D" id="3.30.1370.10">
    <property type="entry name" value="K Homology domain, type 1"/>
    <property type="match status" value="1"/>
</dbReference>
<dbReference type="FunFam" id="2.40.50.140:FF:000112">
    <property type="entry name" value="Exosome complex component RRP40"/>
    <property type="match status" value="1"/>
</dbReference>
<dbReference type="Pfam" id="PF18311">
    <property type="entry name" value="Rrp40_N"/>
    <property type="match status" value="1"/>
</dbReference>
<dbReference type="Pfam" id="PF21262">
    <property type="entry name" value="RRP40_S1"/>
    <property type="match status" value="1"/>
</dbReference>
<keyword evidence="14" id="KW-1185">Reference proteome</keyword>
<keyword evidence="5" id="KW-0698">rRNA processing</keyword>
<dbReference type="GO" id="GO:0010468">
    <property type="term" value="P:regulation of gene expression"/>
    <property type="evidence" value="ECO:0007669"/>
    <property type="project" value="UniProtKB-ARBA"/>
</dbReference>
<feature type="domain" description="K Homology" evidence="11">
    <location>
        <begin position="200"/>
        <end position="246"/>
    </location>
</feature>
<dbReference type="InterPro" id="IPR026699">
    <property type="entry name" value="Exosome_RNA_bind1/RRP40/RRP4"/>
</dbReference>
<dbReference type="Gene3D" id="2.40.50.100">
    <property type="match status" value="1"/>
</dbReference>
<dbReference type="GO" id="GO:0000467">
    <property type="term" value="P:exonucleolytic trimming to generate mature 3'-end of 5.8S rRNA from tricistronic rRNA transcript (SSU-rRNA, 5.8S rRNA, LSU-rRNA)"/>
    <property type="evidence" value="ECO:0007669"/>
    <property type="project" value="TreeGrafter"/>
</dbReference>
<dbReference type="Gene3D" id="2.40.50.140">
    <property type="entry name" value="Nucleic acid-binding proteins"/>
    <property type="match status" value="1"/>
</dbReference>
<dbReference type="PANTHER" id="PTHR21321">
    <property type="entry name" value="PNAS-3 RELATED"/>
    <property type="match status" value="1"/>
</dbReference>
<feature type="compositionally biased region" description="Basic and acidic residues" evidence="10">
    <location>
        <begin position="1"/>
        <end position="14"/>
    </location>
</feature>
<dbReference type="GO" id="GO:0071038">
    <property type="term" value="P:TRAMP-dependent tRNA surveillance pathway"/>
    <property type="evidence" value="ECO:0007669"/>
    <property type="project" value="TreeGrafter"/>
</dbReference>
<evidence type="ECO:0000256" key="10">
    <source>
        <dbReference type="SAM" id="MobiDB-lite"/>
    </source>
</evidence>
<keyword evidence="4" id="KW-0963">Cytoplasm</keyword>
<dbReference type="OrthoDB" id="340500at2759"/>
<feature type="region of interest" description="Disordered" evidence="10">
    <location>
        <begin position="1"/>
        <end position="51"/>
    </location>
</feature>
<dbReference type="GO" id="GO:0000176">
    <property type="term" value="C:nuclear exosome (RNase complex)"/>
    <property type="evidence" value="ECO:0007669"/>
    <property type="project" value="TreeGrafter"/>
</dbReference>
<dbReference type="STRING" id="1890364.A0A2P6NQB5"/>
<keyword evidence="7" id="KW-0694">RNA-binding</keyword>
<evidence type="ECO:0000313" key="14">
    <source>
        <dbReference type="Proteomes" id="UP000241769"/>
    </source>
</evidence>
<evidence type="ECO:0000259" key="12">
    <source>
        <dbReference type="Pfam" id="PF18311"/>
    </source>
</evidence>
<dbReference type="Pfam" id="PF15985">
    <property type="entry name" value="KH_6"/>
    <property type="match status" value="1"/>
</dbReference>
<evidence type="ECO:0000256" key="3">
    <source>
        <dbReference type="ARBA" id="ARBA00007841"/>
    </source>
</evidence>
<dbReference type="GO" id="GO:0071034">
    <property type="term" value="P:CUT catabolic process"/>
    <property type="evidence" value="ECO:0007669"/>
    <property type="project" value="TreeGrafter"/>
</dbReference>
<evidence type="ECO:0000256" key="2">
    <source>
        <dbReference type="ARBA" id="ARBA00004604"/>
    </source>
</evidence>
<dbReference type="SUPFAM" id="SSF50249">
    <property type="entry name" value="Nucleic acid-binding proteins"/>
    <property type="match status" value="1"/>
</dbReference>
<dbReference type="FunCoup" id="A0A2P6NQB5">
    <property type="interactions" value="561"/>
</dbReference>
<evidence type="ECO:0000256" key="8">
    <source>
        <dbReference type="ARBA" id="ARBA00023242"/>
    </source>
</evidence>
<protein>
    <recommendedName>
        <fullName evidence="9">Ribosomal RNA-processing protein 40</fullName>
    </recommendedName>
</protein>
<dbReference type="InterPro" id="IPR049469">
    <property type="entry name" value="RRP40_KH-I"/>
</dbReference>
<dbReference type="GO" id="GO:0003723">
    <property type="term" value="F:RNA binding"/>
    <property type="evidence" value="ECO:0007669"/>
    <property type="project" value="UniProtKB-KW"/>
</dbReference>
<evidence type="ECO:0000256" key="4">
    <source>
        <dbReference type="ARBA" id="ARBA00022490"/>
    </source>
</evidence>
<dbReference type="GO" id="GO:0071051">
    <property type="term" value="P:poly(A)-dependent snoRNA 3'-end processing"/>
    <property type="evidence" value="ECO:0007669"/>
    <property type="project" value="TreeGrafter"/>
</dbReference>
<dbReference type="InterPro" id="IPR036612">
    <property type="entry name" value="KH_dom_type_1_sf"/>
</dbReference>
<evidence type="ECO:0000256" key="1">
    <source>
        <dbReference type="ARBA" id="ARBA00004496"/>
    </source>
</evidence>
<proteinExistence type="inferred from homology"/>
<dbReference type="SUPFAM" id="SSF110324">
    <property type="entry name" value="Ribosomal L27 protein-like"/>
    <property type="match status" value="1"/>
</dbReference>
<evidence type="ECO:0000256" key="6">
    <source>
        <dbReference type="ARBA" id="ARBA00022835"/>
    </source>
</evidence>
<dbReference type="GO" id="GO:0005730">
    <property type="term" value="C:nucleolus"/>
    <property type="evidence" value="ECO:0007669"/>
    <property type="project" value="UniProtKB-SubCell"/>
</dbReference>
<dbReference type="EMBL" id="MDYQ01000035">
    <property type="protein sequence ID" value="PRP86152.1"/>
    <property type="molecule type" value="Genomic_DNA"/>
</dbReference>
<dbReference type="CDD" id="cd22526">
    <property type="entry name" value="KH-I_Rrp40"/>
    <property type="match status" value="1"/>
</dbReference>
<dbReference type="AlphaFoldDB" id="A0A2P6NQB5"/>
<sequence>MTNTKRKDPPKESVDENDVEQIEEEEAQAEEEEVLETESPMDTVEQEDAPIPTSAIDRVVLPGEVVGKWMENHPIRIGPGLSQINDRIVVTKAGVLRRPITKYFWVECHQKRYVPTQDDMVIGIITERHGDNYKVDIGCSQVATLSILAFEGASRKNKLNIKNGSIIYCRVTLANKDMEPEVACVSTRNKSEGYGELNDGYMFKCGIGLAYKLLRDDCAVLASLGRVVPFEIAAGMNGRVWINSGSRRHTVLITNAIINSEMMPDDQTKMMVDKLSSYFTS</sequence>
<dbReference type="GO" id="GO:0071035">
    <property type="term" value="P:nuclear polyadenylation-dependent rRNA catabolic process"/>
    <property type="evidence" value="ECO:0007669"/>
    <property type="project" value="TreeGrafter"/>
</dbReference>
<evidence type="ECO:0000313" key="13">
    <source>
        <dbReference type="EMBL" id="PRP86152.1"/>
    </source>
</evidence>
<comment type="caution">
    <text evidence="13">The sequence shown here is derived from an EMBL/GenBank/DDBJ whole genome shotgun (WGS) entry which is preliminary data.</text>
</comment>
<dbReference type="InParanoid" id="A0A2P6NQB5"/>
<dbReference type="CDD" id="cd05790">
    <property type="entry name" value="S1_Rrp40"/>
    <property type="match status" value="1"/>
</dbReference>
<feature type="compositionally biased region" description="Acidic residues" evidence="10">
    <location>
        <begin position="15"/>
        <end position="36"/>
    </location>
</feature>
<dbReference type="PANTHER" id="PTHR21321:SF1">
    <property type="entry name" value="EXOSOME COMPLEX COMPONENT RRP40"/>
    <property type="match status" value="1"/>
</dbReference>
<feature type="domain" description="Exosome complex exonuclease Rrp40 N-terminal" evidence="12">
    <location>
        <begin position="75"/>
        <end position="112"/>
    </location>
</feature>
<gene>
    <name evidence="13" type="ORF">PROFUN_03139</name>
</gene>
<evidence type="ECO:0000256" key="9">
    <source>
        <dbReference type="ARBA" id="ARBA00030615"/>
    </source>
</evidence>
<dbReference type="SUPFAM" id="SSF54791">
    <property type="entry name" value="Eukaryotic type KH-domain (KH-domain type I)"/>
    <property type="match status" value="1"/>
</dbReference>
<dbReference type="InterPro" id="IPR037319">
    <property type="entry name" value="Rrp40_S1"/>
</dbReference>
<dbReference type="InterPro" id="IPR041054">
    <property type="entry name" value="Rrp40_N_euk"/>
</dbReference>
<evidence type="ECO:0000256" key="7">
    <source>
        <dbReference type="ARBA" id="ARBA00022884"/>
    </source>
</evidence>
<name>A0A2P6NQB5_9EUKA</name>